<keyword evidence="3" id="KW-1185">Reference proteome</keyword>
<name>A0A923NB51_9BACT</name>
<feature type="transmembrane region" description="Helical" evidence="1">
    <location>
        <begin position="31"/>
        <end position="48"/>
    </location>
</feature>
<dbReference type="RefSeq" id="WP_187068203.1">
    <property type="nucleotide sequence ID" value="NZ_JACRVF010000004.1"/>
</dbReference>
<reference evidence="2" key="1">
    <citation type="submission" date="2020-08" db="EMBL/GenBank/DDBJ databases">
        <title>Pontibacter sp. SD6 16S ribosomal RNA gene Genome sequencing and assembly.</title>
        <authorList>
            <person name="Kang M."/>
        </authorList>
    </citation>
    <scope>NUCLEOTIDE SEQUENCE</scope>
    <source>
        <strain evidence="2">SD6</strain>
    </source>
</reference>
<sequence>MNPKLLNTILLSLSFVAMVIGVHRSIEEGDIAGNYWIFMIVLVLYMLYRYRRNKSEDAEKNDKR</sequence>
<keyword evidence="1" id="KW-0812">Transmembrane</keyword>
<gene>
    <name evidence="2" type="ORF">H8S84_15165</name>
</gene>
<proteinExistence type="predicted"/>
<dbReference type="AlphaFoldDB" id="A0A923NB51"/>
<accession>A0A923NB51</accession>
<organism evidence="2 3">
    <name type="scientific">Pontibacter cellulosilyticus</name>
    <dbReference type="NCBI Taxonomy" id="1720253"/>
    <lineage>
        <taxon>Bacteria</taxon>
        <taxon>Pseudomonadati</taxon>
        <taxon>Bacteroidota</taxon>
        <taxon>Cytophagia</taxon>
        <taxon>Cytophagales</taxon>
        <taxon>Hymenobacteraceae</taxon>
        <taxon>Pontibacter</taxon>
    </lineage>
</organism>
<dbReference type="Proteomes" id="UP000603640">
    <property type="component" value="Unassembled WGS sequence"/>
</dbReference>
<keyword evidence="1" id="KW-0472">Membrane</keyword>
<dbReference type="EMBL" id="JACRVF010000004">
    <property type="protein sequence ID" value="MBC5994187.1"/>
    <property type="molecule type" value="Genomic_DNA"/>
</dbReference>
<protein>
    <submittedName>
        <fullName evidence="2">Uncharacterized protein</fullName>
    </submittedName>
</protein>
<keyword evidence="1" id="KW-1133">Transmembrane helix</keyword>
<comment type="caution">
    <text evidence="2">The sequence shown here is derived from an EMBL/GenBank/DDBJ whole genome shotgun (WGS) entry which is preliminary data.</text>
</comment>
<evidence type="ECO:0000313" key="3">
    <source>
        <dbReference type="Proteomes" id="UP000603640"/>
    </source>
</evidence>
<evidence type="ECO:0000256" key="1">
    <source>
        <dbReference type="SAM" id="Phobius"/>
    </source>
</evidence>
<evidence type="ECO:0000313" key="2">
    <source>
        <dbReference type="EMBL" id="MBC5994187.1"/>
    </source>
</evidence>